<feature type="region of interest" description="Disordered" evidence="1">
    <location>
        <begin position="1"/>
        <end position="100"/>
    </location>
</feature>
<reference evidence="2" key="1">
    <citation type="journal article" date="2012" name="J. Microbiol. Biotechnol.">
        <title>Ramlibacter ginsenosidimutans sp. nov., with ginsenoside-converting activity.</title>
        <authorList>
            <person name="Wang L."/>
            <person name="An D.S."/>
            <person name="Kim S.G."/>
            <person name="Jin F.X."/>
            <person name="Kim S.C."/>
            <person name="Lee S.T."/>
            <person name="Im W.T."/>
        </authorList>
    </citation>
    <scope>NUCLEOTIDE SEQUENCE</scope>
    <source>
        <strain evidence="2">KACC 17527</strain>
    </source>
</reference>
<sequence length="100" mass="11513">MNDDKSTQRNLQQQPPRESDPQQQRSGDTDFQPRPEGQQDGVEGEGSYTATRDYQKNIKEYMEKADIAKNAEESKPRSESEARELEQAEREGRSHSKGER</sequence>
<gene>
    <name evidence="2" type="ORF">JJB11_01990</name>
</gene>
<evidence type="ECO:0000256" key="1">
    <source>
        <dbReference type="SAM" id="MobiDB-lite"/>
    </source>
</evidence>
<dbReference type="Proteomes" id="UP000630528">
    <property type="component" value="Unassembled WGS sequence"/>
</dbReference>
<comment type="caution">
    <text evidence="2">The sequence shown here is derived from an EMBL/GenBank/DDBJ whole genome shotgun (WGS) entry which is preliminary data.</text>
</comment>
<organism evidence="2 3">
    <name type="scientific">Ramlibacter ginsenosidimutans</name>
    <dbReference type="NCBI Taxonomy" id="502333"/>
    <lineage>
        <taxon>Bacteria</taxon>
        <taxon>Pseudomonadati</taxon>
        <taxon>Pseudomonadota</taxon>
        <taxon>Betaproteobacteria</taxon>
        <taxon>Burkholderiales</taxon>
        <taxon>Comamonadaceae</taxon>
        <taxon>Ramlibacter</taxon>
    </lineage>
</organism>
<feature type="compositionally biased region" description="Polar residues" evidence="1">
    <location>
        <begin position="8"/>
        <end position="26"/>
    </location>
</feature>
<keyword evidence="3" id="KW-1185">Reference proteome</keyword>
<dbReference type="AlphaFoldDB" id="A0A934WJN5"/>
<name>A0A934WJN5_9BURK</name>
<feature type="compositionally biased region" description="Basic and acidic residues" evidence="1">
    <location>
        <begin position="53"/>
        <end position="100"/>
    </location>
</feature>
<reference evidence="2" key="2">
    <citation type="submission" date="2021-01" db="EMBL/GenBank/DDBJ databases">
        <authorList>
            <person name="Kang M."/>
        </authorList>
    </citation>
    <scope>NUCLEOTIDE SEQUENCE</scope>
    <source>
        <strain evidence="2">KACC 17527</strain>
    </source>
</reference>
<protein>
    <submittedName>
        <fullName evidence="2">Uncharacterized protein</fullName>
    </submittedName>
</protein>
<evidence type="ECO:0000313" key="3">
    <source>
        <dbReference type="Proteomes" id="UP000630528"/>
    </source>
</evidence>
<dbReference type="EMBL" id="JAEPWM010000001">
    <property type="protein sequence ID" value="MBK6004849.1"/>
    <property type="molecule type" value="Genomic_DNA"/>
</dbReference>
<dbReference type="RefSeq" id="WP_201166225.1">
    <property type="nucleotide sequence ID" value="NZ_JAEPWM010000001.1"/>
</dbReference>
<proteinExistence type="predicted"/>
<evidence type="ECO:0000313" key="2">
    <source>
        <dbReference type="EMBL" id="MBK6004849.1"/>
    </source>
</evidence>
<accession>A0A934WJN5</accession>